<dbReference type="Proteomes" id="UP000821845">
    <property type="component" value="Chromosome 1"/>
</dbReference>
<proteinExistence type="predicted"/>
<dbReference type="EMBL" id="CM023481">
    <property type="protein sequence ID" value="KAH6944166.1"/>
    <property type="molecule type" value="Genomic_DNA"/>
</dbReference>
<reference evidence="1" key="1">
    <citation type="submission" date="2020-05" db="EMBL/GenBank/DDBJ databases">
        <title>Large-scale comparative analyses of tick genomes elucidate their genetic diversity and vector capacities.</title>
        <authorList>
            <person name="Jia N."/>
            <person name="Wang J."/>
            <person name="Shi W."/>
            <person name="Du L."/>
            <person name="Sun Y."/>
            <person name="Zhan W."/>
            <person name="Jiang J."/>
            <person name="Wang Q."/>
            <person name="Zhang B."/>
            <person name="Ji P."/>
            <person name="Sakyi L.B."/>
            <person name="Cui X."/>
            <person name="Yuan T."/>
            <person name="Jiang B."/>
            <person name="Yang W."/>
            <person name="Lam T.T.-Y."/>
            <person name="Chang Q."/>
            <person name="Ding S."/>
            <person name="Wang X."/>
            <person name="Zhu J."/>
            <person name="Ruan X."/>
            <person name="Zhao L."/>
            <person name="Wei J."/>
            <person name="Que T."/>
            <person name="Du C."/>
            <person name="Cheng J."/>
            <person name="Dai P."/>
            <person name="Han X."/>
            <person name="Huang E."/>
            <person name="Gao Y."/>
            <person name="Liu J."/>
            <person name="Shao H."/>
            <person name="Ye R."/>
            <person name="Li L."/>
            <person name="Wei W."/>
            <person name="Wang X."/>
            <person name="Wang C."/>
            <person name="Yang T."/>
            <person name="Huo Q."/>
            <person name="Li W."/>
            <person name="Guo W."/>
            <person name="Chen H."/>
            <person name="Zhou L."/>
            <person name="Ni X."/>
            <person name="Tian J."/>
            <person name="Zhou Y."/>
            <person name="Sheng Y."/>
            <person name="Liu T."/>
            <person name="Pan Y."/>
            <person name="Xia L."/>
            <person name="Li J."/>
            <person name="Zhao F."/>
            <person name="Cao W."/>
        </authorList>
    </citation>
    <scope>NUCLEOTIDE SEQUENCE</scope>
    <source>
        <strain evidence="1">Hyas-2018</strain>
    </source>
</reference>
<accession>A0ACB7TDG4</accession>
<organism evidence="1 2">
    <name type="scientific">Hyalomma asiaticum</name>
    <name type="common">Tick</name>
    <dbReference type="NCBI Taxonomy" id="266040"/>
    <lineage>
        <taxon>Eukaryota</taxon>
        <taxon>Metazoa</taxon>
        <taxon>Ecdysozoa</taxon>
        <taxon>Arthropoda</taxon>
        <taxon>Chelicerata</taxon>
        <taxon>Arachnida</taxon>
        <taxon>Acari</taxon>
        <taxon>Parasitiformes</taxon>
        <taxon>Ixodida</taxon>
        <taxon>Ixodoidea</taxon>
        <taxon>Ixodidae</taxon>
        <taxon>Hyalomminae</taxon>
        <taxon>Hyalomma</taxon>
    </lineage>
</organism>
<protein>
    <submittedName>
        <fullName evidence="1">Uncharacterized protein</fullName>
    </submittedName>
</protein>
<gene>
    <name evidence="1" type="ORF">HPB50_002122</name>
</gene>
<evidence type="ECO:0000313" key="1">
    <source>
        <dbReference type="EMBL" id="KAH6944166.1"/>
    </source>
</evidence>
<comment type="caution">
    <text evidence="1">The sequence shown here is derived from an EMBL/GenBank/DDBJ whole genome shotgun (WGS) entry which is preliminary data.</text>
</comment>
<sequence length="122" mass="14126">MTITCILSTRSWGTIEERNLSCHHRTRRRNACIANRNKMGYRRATELRKASSRKEIATQMLRHKAERSVTRPEARELGNLAAPALQLAQGCFRVREDDRSSWWFPLDVQNGFFDPIKFSGCS</sequence>
<name>A0ACB7TDG4_HYAAI</name>
<keyword evidence="2" id="KW-1185">Reference proteome</keyword>
<evidence type="ECO:0000313" key="2">
    <source>
        <dbReference type="Proteomes" id="UP000821845"/>
    </source>
</evidence>